<sequence>MPAESHRPPCGEDASSSGGHKETYPTATDTINRLGQGHSDMAEAPRPTVRPQGQAMTQVPKLLPNLPIYSAPSSTCNSTVSSREPSPVRTSSRKANSVSATSALSHKRKTSHDRVSPSRPLNNAHPSSRIPPPSPSPRASPTPAPTPTPQTLLPSPALPEPSANVPNTEKQNMPPWAGNRRVEQDSTASNISHKRASPSSTEDLSKLERSNHRPAARGIGGQALSLETVQEMASDPSTPSSENELKPTTPDDARLHTIDEDTTPRASRHNTESGSDSGGPPVIKEEKLPAPAMGAVKTPRTIMPQRSSASLSTTARPKPADGSVRNMIVETETVTSIPQVSLGVVPGERGGTIRADPSTLRMKPSTETIRPRKDKKKSRRSNHLTNGPGTSKADIFEAKVASAVDEADVSDSDETFVYESNPPDPYPPRQSRYHSRTPSATSMASQVDQLAGRARGAMRDGSHSVTGKRSMKFTNNTYNSSIDGEAPEADGSRTGGRVDGSGTLTPRHHHVGRHGRNGVYPSLFDGDGPFPPPQGQMKSPRHFIGSGYRHSRNSNTRSSPNYKSTGSKRAGDLYDFDAEGADDERTPLVGSTRTSRSRHGRRPGSASLRQMEYMAQRERGCLSRYGSCVIFLLIMLLVAGGAASFITAATKTLVDVQIVEIQNVLASEQEIMLDLQVEAVNPNIFPVTIEDTDINIFAKSRHVGTDSSWTDHSSAGATSRAPRVERSRRRWYLSQLVKCLGNTDCAEQAMDLYSKGQTGRSGGGGVDKGTDPINDPESDSQTMLLGRVYHFDSPLSFEASPWGRMLSVSKGQIRLTHPGNKTEAGGTERWERVLQHPFDLIVRGTVKYQLPLSTRYNSASISSSVRVIPDDDNDDTGGPKDPNVTDTPVAPSLQTSSSSKQPSSTHVVEETDDTPLDHASETRRRQLVA</sequence>
<feature type="compositionally biased region" description="Low complexity" evidence="1">
    <location>
        <begin position="891"/>
        <end position="905"/>
    </location>
</feature>
<dbReference type="EMBL" id="KB644411">
    <property type="protein sequence ID" value="EPS29173.1"/>
    <property type="molecule type" value="Genomic_DNA"/>
</dbReference>
<dbReference type="GO" id="GO:0010513">
    <property type="term" value="P:positive regulation of phosphatidylinositol biosynthetic process"/>
    <property type="evidence" value="ECO:0007669"/>
    <property type="project" value="TreeGrafter"/>
</dbReference>
<feature type="compositionally biased region" description="Basic and acidic residues" evidence="1">
    <location>
        <begin position="1"/>
        <end position="10"/>
    </location>
</feature>
<dbReference type="Proteomes" id="UP000019376">
    <property type="component" value="Unassembled WGS sequence"/>
</dbReference>
<feature type="compositionally biased region" description="Low complexity" evidence="1">
    <location>
        <begin position="149"/>
        <end position="163"/>
    </location>
</feature>
<feature type="compositionally biased region" description="Polar residues" evidence="1">
    <location>
        <begin position="463"/>
        <end position="482"/>
    </location>
</feature>
<feature type="region of interest" description="Disordered" evidence="1">
    <location>
        <begin position="1"/>
        <end position="324"/>
    </location>
</feature>
<feature type="compositionally biased region" description="Basic and acidic residues" evidence="1">
    <location>
        <begin position="243"/>
        <end position="263"/>
    </location>
</feature>
<dbReference type="GO" id="GO:0000011">
    <property type="term" value="P:vacuole inheritance"/>
    <property type="evidence" value="ECO:0007669"/>
    <property type="project" value="TreeGrafter"/>
</dbReference>
<feature type="compositionally biased region" description="Polar residues" evidence="1">
    <location>
        <begin position="553"/>
        <end position="567"/>
    </location>
</feature>
<evidence type="ECO:0000313" key="3">
    <source>
        <dbReference type="Proteomes" id="UP000019376"/>
    </source>
</evidence>
<feature type="compositionally biased region" description="Acidic residues" evidence="1">
    <location>
        <begin position="405"/>
        <end position="416"/>
    </location>
</feature>
<feature type="compositionally biased region" description="Polar residues" evidence="1">
    <location>
        <begin position="304"/>
        <end position="315"/>
    </location>
</feature>
<keyword evidence="3" id="KW-1185">Reference proteome</keyword>
<feature type="region of interest" description="Disordered" evidence="1">
    <location>
        <begin position="342"/>
        <end position="606"/>
    </location>
</feature>
<accession>S8ASU7</accession>
<dbReference type="PANTHER" id="PTHR28258:SF1">
    <property type="entry name" value="VACUOLAR SEGREGATION PROTEIN 7"/>
    <property type="match status" value="1"/>
</dbReference>
<feature type="region of interest" description="Disordered" evidence="1">
    <location>
        <begin position="755"/>
        <end position="780"/>
    </location>
</feature>
<feature type="region of interest" description="Disordered" evidence="1">
    <location>
        <begin position="863"/>
        <end position="929"/>
    </location>
</feature>
<dbReference type="GO" id="GO:0000329">
    <property type="term" value="C:fungal-type vacuole membrane"/>
    <property type="evidence" value="ECO:0007669"/>
    <property type="project" value="TreeGrafter"/>
</dbReference>
<feature type="compositionally biased region" description="Basic residues" evidence="1">
    <location>
        <begin position="372"/>
        <end position="382"/>
    </location>
</feature>
<organism evidence="2 3">
    <name type="scientific">Penicillium oxalicum (strain 114-2 / CGMCC 5302)</name>
    <name type="common">Penicillium decumbens</name>
    <dbReference type="NCBI Taxonomy" id="933388"/>
    <lineage>
        <taxon>Eukaryota</taxon>
        <taxon>Fungi</taxon>
        <taxon>Dikarya</taxon>
        <taxon>Ascomycota</taxon>
        <taxon>Pezizomycotina</taxon>
        <taxon>Eurotiomycetes</taxon>
        <taxon>Eurotiomycetidae</taxon>
        <taxon>Eurotiales</taxon>
        <taxon>Aspergillaceae</taxon>
        <taxon>Penicillium</taxon>
    </lineage>
</organism>
<dbReference type="STRING" id="933388.S8ASU7"/>
<evidence type="ECO:0000313" key="2">
    <source>
        <dbReference type="EMBL" id="EPS29173.1"/>
    </source>
</evidence>
<protein>
    <recommendedName>
        <fullName evidence="4">Vacuolar segregation subunit 7-domain-containing protein</fullName>
    </recommendedName>
</protein>
<evidence type="ECO:0008006" key="4">
    <source>
        <dbReference type="Google" id="ProtNLM"/>
    </source>
</evidence>
<dbReference type="GO" id="GO:1903778">
    <property type="term" value="P:protein localization to vacuolar membrane"/>
    <property type="evidence" value="ECO:0007669"/>
    <property type="project" value="TreeGrafter"/>
</dbReference>
<dbReference type="GO" id="GO:0070772">
    <property type="term" value="C:PAS complex"/>
    <property type="evidence" value="ECO:0007669"/>
    <property type="project" value="TreeGrafter"/>
</dbReference>
<feature type="compositionally biased region" description="Basic residues" evidence="1">
    <location>
        <begin position="506"/>
        <end position="516"/>
    </location>
</feature>
<feature type="compositionally biased region" description="Pro residues" evidence="1">
    <location>
        <begin position="129"/>
        <end position="148"/>
    </location>
</feature>
<evidence type="ECO:0000256" key="1">
    <source>
        <dbReference type="SAM" id="MobiDB-lite"/>
    </source>
</evidence>
<proteinExistence type="predicted"/>
<dbReference type="InterPro" id="IPR024260">
    <property type="entry name" value="Vac7"/>
</dbReference>
<name>S8ASU7_PENO1</name>
<dbReference type="PhylomeDB" id="S8ASU7"/>
<dbReference type="eggNOG" id="ENOG502QU5B">
    <property type="taxonomic scope" value="Eukaryota"/>
</dbReference>
<gene>
    <name evidence="2" type="ORF">PDE_04122</name>
</gene>
<dbReference type="OrthoDB" id="1204at2759"/>
<dbReference type="AlphaFoldDB" id="S8ASU7"/>
<feature type="compositionally biased region" description="Basic and acidic residues" evidence="1">
    <location>
        <begin position="915"/>
        <end position="929"/>
    </location>
</feature>
<feature type="compositionally biased region" description="Polar residues" evidence="1">
    <location>
        <begin position="436"/>
        <end position="448"/>
    </location>
</feature>
<feature type="compositionally biased region" description="Polar residues" evidence="1">
    <location>
        <begin position="185"/>
        <end position="202"/>
    </location>
</feature>
<dbReference type="Pfam" id="PF12751">
    <property type="entry name" value="Vac7"/>
    <property type="match status" value="1"/>
</dbReference>
<dbReference type="HOGENOM" id="CLU_010147_0_0_1"/>
<reference evidence="2 3" key="1">
    <citation type="journal article" date="2013" name="PLoS ONE">
        <title>Genomic and secretomic analyses reveal unique features of the lignocellulolytic enzyme system of Penicillium decumbens.</title>
        <authorList>
            <person name="Liu G."/>
            <person name="Zhang L."/>
            <person name="Wei X."/>
            <person name="Zou G."/>
            <person name="Qin Y."/>
            <person name="Ma L."/>
            <person name="Li J."/>
            <person name="Zheng H."/>
            <person name="Wang S."/>
            <person name="Wang C."/>
            <person name="Xun L."/>
            <person name="Zhao G.-P."/>
            <person name="Zhou Z."/>
            <person name="Qu Y."/>
        </authorList>
    </citation>
    <scope>NUCLEOTIDE SEQUENCE [LARGE SCALE GENOMIC DNA]</scope>
    <source>
        <strain evidence="3">114-2 / CGMCC 5302</strain>
    </source>
</reference>
<feature type="compositionally biased region" description="Polar residues" evidence="1">
    <location>
        <begin position="71"/>
        <end position="104"/>
    </location>
</feature>
<dbReference type="PANTHER" id="PTHR28258">
    <property type="entry name" value="VACUOLAR SEGREGATION PROTEIN 7"/>
    <property type="match status" value="1"/>
</dbReference>